<dbReference type="KEGG" id="lcy:LC20004_05645"/>
<dbReference type="Proteomes" id="UP000223559">
    <property type="component" value="Chromosome"/>
</dbReference>
<sequence length="414" mass="47861">MEPVKYEQSTYIIEALLKWCDTNKLNDLLRSINYPTGTSRLSCLGLFIERLNQEQTAENQKKIIDAFNESIIKQVKNKRIRIIGLSYFATAPSSLDESLEDLLGQDGSETIAEYNFNDLFNYIPGDTSKVVYRQATLDQNQQKLIKLDLLFGRRYKKNVDDTLRVDFTWLTLDIENRKVIFYFQSMKDNYYVPDTPIYPLINFGLISDYLLKKYRLQLHNENNTEQIFNIYRRLTTSNEVAYQDIVKNAAINKDGQSIVSVFYSEMINKLSSGRTINDNIHAEERIFNVFVRLLISNDFEEFKRFVSGRPGSVTAFIYNDLDGSSVNGKNGRGMYRSSKEIAPMESSTTYFDTKDTITNAKMLDSVDIVWKKYDLDYSTRYTAYSGFLAIHFIRVAVSEGVLNSVLQDFNQLAN</sequence>
<evidence type="ECO:0000313" key="2">
    <source>
        <dbReference type="Proteomes" id="UP000223559"/>
    </source>
</evidence>
<evidence type="ECO:0000313" key="1">
    <source>
        <dbReference type="EMBL" id="ATO43420.1"/>
    </source>
</evidence>
<dbReference type="AlphaFoldDB" id="A0A2D1KMP5"/>
<reference evidence="1 2" key="1">
    <citation type="submission" date="2016-10" db="EMBL/GenBank/DDBJ databases">
        <title>The whole genome sequencing and assembly of L. cotyniformis subsp. torquens DSM 20004 strain.</title>
        <authorList>
            <person name="Park M.-K."/>
            <person name="Lee Y.-J."/>
            <person name="Yi H."/>
            <person name="Bahn Y.-S."/>
            <person name="Kim J.F."/>
            <person name="Lee D.-W."/>
        </authorList>
    </citation>
    <scope>NUCLEOTIDE SEQUENCE [LARGE SCALE GENOMIC DNA]</scope>
    <source>
        <strain evidence="1 2">DSM 20004</strain>
    </source>
</reference>
<proteinExistence type="predicted"/>
<organism evidence="1 2">
    <name type="scientific">Loigolactobacillus coryniformis subsp. torquens DSM 20004 = KCTC 3535</name>
    <dbReference type="NCBI Taxonomy" id="1423822"/>
    <lineage>
        <taxon>Bacteria</taxon>
        <taxon>Bacillati</taxon>
        <taxon>Bacillota</taxon>
        <taxon>Bacilli</taxon>
        <taxon>Lactobacillales</taxon>
        <taxon>Lactobacillaceae</taxon>
        <taxon>Loigolactobacillus</taxon>
    </lineage>
</organism>
<keyword evidence="2" id="KW-1185">Reference proteome</keyword>
<gene>
    <name evidence="1" type="ORF">LC20004_05645</name>
</gene>
<dbReference type="EMBL" id="CP017697">
    <property type="protein sequence ID" value="ATO43420.1"/>
    <property type="molecule type" value="Genomic_DNA"/>
</dbReference>
<name>A0A2D1KMP5_9LACO</name>
<dbReference type="RefSeq" id="WP_010012946.1">
    <property type="nucleotide sequence ID" value="NZ_AEOS01000101.1"/>
</dbReference>
<dbReference type="OrthoDB" id="9964430at2"/>
<protein>
    <submittedName>
        <fullName evidence="1">Uncharacterized protein</fullName>
    </submittedName>
</protein>
<accession>A0A2D1KMP5</accession>